<dbReference type="AlphaFoldDB" id="A0A2G5B2H0"/>
<reference evidence="5 6" key="1">
    <citation type="journal article" date="2015" name="Genome Biol. Evol.">
        <title>Phylogenomic analyses indicate that early fungi evolved digesting cell walls of algal ancestors of land plants.</title>
        <authorList>
            <person name="Chang Y."/>
            <person name="Wang S."/>
            <person name="Sekimoto S."/>
            <person name="Aerts A.L."/>
            <person name="Choi C."/>
            <person name="Clum A."/>
            <person name="LaButti K.M."/>
            <person name="Lindquist E.A."/>
            <person name="Yee Ngan C."/>
            <person name="Ohm R.A."/>
            <person name="Salamov A.A."/>
            <person name="Grigoriev I.V."/>
            <person name="Spatafora J.W."/>
            <person name="Berbee M.L."/>
        </authorList>
    </citation>
    <scope>NUCLEOTIDE SEQUENCE [LARGE SCALE GENOMIC DNA]</scope>
    <source>
        <strain evidence="5 6">NRRL 1564</strain>
    </source>
</reference>
<accession>A0A2G5B2H0</accession>
<sequence length="117" mass="13269">YVQLVERNLQSFEYVGEWADVTAFLTKLGRSFEMYGRFATVPHKETVAKRLAQCLNPALPTGVHQKALGIYDRIFNQIGAEQLEADLGLYMYGLMGFMRNASVQGKSQLLDIVERHV</sequence>
<feature type="non-terminal residue" evidence="5">
    <location>
        <position position="117"/>
    </location>
</feature>
<evidence type="ECO:0000256" key="1">
    <source>
        <dbReference type="ARBA" id="ARBA00022448"/>
    </source>
</evidence>
<keyword evidence="2" id="KW-0653">Protein transport</keyword>
<dbReference type="InterPro" id="IPR007249">
    <property type="entry name" value="DOP1_N"/>
</dbReference>
<keyword evidence="1" id="KW-0813">Transport</keyword>
<gene>
    <name evidence="5" type="ORF">COEREDRAFT_20458</name>
</gene>
<proteinExistence type="inferred from homology"/>
<dbReference type="GO" id="GO:0006895">
    <property type="term" value="P:Golgi to endosome transport"/>
    <property type="evidence" value="ECO:0007669"/>
    <property type="project" value="InterPro"/>
</dbReference>
<dbReference type="GO" id="GO:0015031">
    <property type="term" value="P:protein transport"/>
    <property type="evidence" value="ECO:0007669"/>
    <property type="project" value="UniProtKB-KW"/>
</dbReference>
<comment type="similarity">
    <text evidence="3">Belongs to the DOP1 family.</text>
</comment>
<organism evidence="5 6">
    <name type="scientific">Coemansia reversa (strain ATCC 12441 / NRRL 1564)</name>
    <dbReference type="NCBI Taxonomy" id="763665"/>
    <lineage>
        <taxon>Eukaryota</taxon>
        <taxon>Fungi</taxon>
        <taxon>Fungi incertae sedis</taxon>
        <taxon>Zoopagomycota</taxon>
        <taxon>Kickxellomycotina</taxon>
        <taxon>Kickxellomycetes</taxon>
        <taxon>Kickxellales</taxon>
        <taxon>Kickxellaceae</taxon>
        <taxon>Coemansia</taxon>
    </lineage>
</organism>
<dbReference type="PANTHER" id="PTHR14042">
    <property type="entry name" value="DOPEY-RELATED"/>
    <property type="match status" value="1"/>
</dbReference>
<evidence type="ECO:0000259" key="4">
    <source>
        <dbReference type="Pfam" id="PF04118"/>
    </source>
</evidence>
<dbReference type="OrthoDB" id="297643at2759"/>
<keyword evidence="6" id="KW-1185">Reference proteome</keyword>
<dbReference type="InterPro" id="IPR040314">
    <property type="entry name" value="DOP1"/>
</dbReference>
<dbReference type="Proteomes" id="UP000242474">
    <property type="component" value="Unassembled WGS sequence"/>
</dbReference>
<name>A0A2G5B2H0_COERN</name>
<protein>
    <recommendedName>
        <fullName evidence="4">DOP1 N-terminal domain-containing protein</fullName>
    </recommendedName>
</protein>
<dbReference type="GO" id="GO:0005802">
    <property type="term" value="C:trans-Golgi network"/>
    <property type="evidence" value="ECO:0007669"/>
    <property type="project" value="TreeGrafter"/>
</dbReference>
<dbReference type="GO" id="GO:0005829">
    <property type="term" value="C:cytosol"/>
    <property type="evidence" value="ECO:0007669"/>
    <property type="project" value="GOC"/>
</dbReference>
<dbReference type="PANTHER" id="PTHR14042:SF24">
    <property type="entry name" value="PROTEIN DOPEY-1 HOMOLOG"/>
    <property type="match status" value="1"/>
</dbReference>
<evidence type="ECO:0000313" key="6">
    <source>
        <dbReference type="Proteomes" id="UP000242474"/>
    </source>
</evidence>
<evidence type="ECO:0000313" key="5">
    <source>
        <dbReference type="EMBL" id="PIA13206.1"/>
    </source>
</evidence>
<evidence type="ECO:0000256" key="2">
    <source>
        <dbReference type="ARBA" id="ARBA00022927"/>
    </source>
</evidence>
<dbReference type="EMBL" id="KZ303543">
    <property type="protein sequence ID" value="PIA13206.1"/>
    <property type="molecule type" value="Genomic_DNA"/>
</dbReference>
<dbReference type="STRING" id="763665.A0A2G5B2H0"/>
<feature type="domain" description="DOP1 N-terminal" evidence="4">
    <location>
        <begin position="1"/>
        <end position="117"/>
    </location>
</feature>
<evidence type="ECO:0000256" key="3">
    <source>
        <dbReference type="ARBA" id="ARBA00046326"/>
    </source>
</evidence>
<feature type="non-terminal residue" evidence="5">
    <location>
        <position position="1"/>
    </location>
</feature>
<dbReference type="GO" id="GO:0005768">
    <property type="term" value="C:endosome"/>
    <property type="evidence" value="ECO:0007669"/>
    <property type="project" value="TreeGrafter"/>
</dbReference>
<dbReference type="Pfam" id="PF04118">
    <property type="entry name" value="Dopey_N"/>
    <property type="match status" value="1"/>
</dbReference>